<evidence type="ECO:0000313" key="2">
    <source>
        <dbReference type="EnsemblPlants" id="AET1Gv20936300.2"/>
    </source>
</evidence>
<dbReference type="Gramene" id="AET1Gv20936300.2">
    <property type="protein sequence ID" value="AET1Gv20936300.2"/>
    <property type="gene ID" value="AET1Gv20936300"/>
</dbReference>
<accession>A0A452ZVB3</accession>
<reference evidence="2" key="3">
    <citation type="journal article" date="2017" name="Nature">
        <title>Genome sequence of the progenitor of the wheat D genome Aegilops tauschii.</title>
        <authorList>
            <person name="Luo M.C."/>
            <person name="Gu Y.Q."/>
            <person name="Puiu D."/>
            <person name="Wang H."/>
            <person name="Twardziok S.O."/>
            <person name="Deal K.R."/>
            <person name="Huo N."/>
            <person name="Zhu T."/>
            <person name="Wang L."/>
            <person name="Wang Y."/>
            <person name="McGuire P.E."/>
            <person name="Liu S."/>
            <person name="Long H."/>
            <person name="Ramasamy R.K."/>
            <person name="Rodriguez J.C."/>
            <person name="Van S.L."/>
            <person name="Yuan L."/>
            <person name="Wang Z."/>
            <person name="Xia Z."/>
            <person name="Xiao L."/>
            <person name="Anderson O.D."/>
            <person name="Ouyang S."/>
            <person name="Liang Y."/>
            <person name="Zimin A.V."/>
            <person name="Pertea G."/>
            <person name="Qi P."/>
            <person name="Bennetzen J.L."/>
            <person name="Dai X."/>
            <person name="Dawson M.W."/>
            <person name="Muller H.G."/>
            <person name="Kugler K."/>
            <person name="Rivarola-Duarte L."/>
            <person name="Spannagl M."/>
            <person name="Mayer K.F.X."/>
            <person name="Lu F.H."/>
            <person name="Bevan M.W."/>
            <person name="Leroy P."/>
            <person name="Li P."/>
            <person name="You F.M."/>
            <person name="Sun Q."/>
            <person name="Liu Z."/>
            <person name="Lyons E."/>
            <person name="Wicker T."/>
            <person name="Salzberg S.L."/>
            <person name="Devos K.M."/>
            <person name="Dvorak J."/>
        </authorList>
    </citation>
    <scope>NUCLEOTIDE SEQUENCE [LARGE SCALE GENOMIC DNA]</scope>
    <source>
        <strain evidence="2">cv. AL8/78</strain>
    </source>
</reference>
<reference evidence="2" key="4">
    <citation type="submission" date="2019-03" db="UniProtKB">
        <authorList>
            <consortium name="EnsemblPlants"/>
        </authorList>
    </citation>
    <scope>IDENTIFICATION</scope>
</reference>
<keyword evidence="3" id="KW-1185">Reference proteome</keyword>
<dbReference type="AlphaFoldDB" id="A0A452ZVB3"/>
<feature type="compositionally biased region" description="Gly residues" evidence="1">
    <location>
        <begin position="103"/>
        <end position="139"/>
    </location>
</feature>
<evidence type="ECO:0000256" key="1">
    <source>
        <dbReference type="SAM" id="MobiDB-lite"/>
    </source>
</evidence>
<feature type="compositionally biased region" description="Polar residues" evidence="1">
    <location>
        <begin position="50"/>
        <end position="59"/>
    </location>
</feature>
<dbReference type="Proteomes" id="UP000015105">
    <property type="component" value="Chromosome 1D"/>
</dbReference>
<dbReference type="EnsemblPlants" id="AET1Gv20936300.2">
    <property type="protein sequence ID" value="AET1Gv20936300.2"/>
    <property type="gene ID" value="AET1Gv20936300"/>
</dbReference>
<sequence length="157" mass="16786">DSLGSGRPFLWWSSLLYLSQTQIHERRRNRVRSKEAPATPDKSARKTRGNQRQLTSTGPTLLRRSLLRASYLTREGRRRAALFLMSTKGAWRRKRPDGARASRGGGVGARASRGGGGGARASRGRGGGGGARASRGGGSNARMSRGGGERASVRARG</sequence>
<feature type="compositionally biased region" description="Basic and acidic residues" evidence="1">
    <location>
        <begin position="147"/>
        <end position="157"/>
    </location>
</feature>
<proteinExistence type="predicted"/>
<organism evidence="2 3">
    <name type="scientific">Aegilops tauschii subsp. strangulata</name>
    <name type="common">Goatgrass</name>
    <dbReference type="NCBI Taxonomy" id="200361"/>
    <lineage>
        <taxon>Eukaryota</taxon>
        <taxon>Viridiplantae</taxon>
        <taxon>Streptophyta</taxon>
        <taxon>Embryophyta</taxon>
        <taxon>Tracheophyta</taxon>
        <taxon>Spermatophyta</taxon>
        <taxon>Magnoliopsida</taxon>
        <taxon>Liliopsida</taxon>
        <taxon>Poales</taxon>
        <taxon>Poaceae</taxon>
        <taxon>BOP clade</taxon>
        <taxon>Pooideae</taxon>
        <taxon>Triticodae</taxon>
        <taxon>Triticeae</taxon>
        <taxon>Triticinae</taxon>
        <taxon>Aegilops</taxon>
    </lineage>
</organism>
<protein>
    <submittedName>
        <fullName evidence="2">Uncharacterized protein</fullName>
    </submittedName>
</protein>
<reference evidence="3" key="1">
    <citation type="journal article" date="2014" name="Science">
        <title>Ancient hybridizations among the ancestral genomes of bread wheat.</title>
        <authorList>
            <consortium name="International Wheat Genome Sequencing Consortium,"/>
            <person name="Marcussen T."/>
            <person name="Sandve S.R."/>
            <person name="Heier L."/>
            <person name="Spannagl M."/>
            <person name="Pfeifer M."/>
            <person name="Jakobsen K.S."/>
            <person name="Wulff B.B."/>
            <person name="Steuernagel B."/>
            <person name="Mayer K.F."/>
            <person name="Olsen O.A."/>
        </authorList>
    </citation>
    <scope>NUCLEOTIDE SEQUENCE [LARGE SCALE GENOMIC DNA]</scope>
    <source>
        <strain evidence="3">cv. AL8/78</strain>
    </source>
</reference>
<reference evidence="3" key="2">
    <citation type="journal article" date="2017" name="Nat. Plants">
        <title>The Aegilops tauschii genome reveals multiple impacts of transposons.</title>
        <authorList>
            <person name="Zhao G."/>
            <person name="Zou C."/>
            <person name="Li K."/>
            <person name="Wang K."/>
            <person name="Li T."/>
            <person name="Gao L."/>
            <person name="Zhang X."/>
            <person name="Wang H."/>
            <person name="Yang Z."/>
            <person name="Liu X."/>
            <person name="Jiang W."/>
            <person name="Mao L."/>
            <person name="Kong X."/>
            <person name="Jiao Y."/>
            <person name="Jia J."/>
        </authorList>
    </citation>
    <scope>NUCLEOTIDE SEQUENCE [LARGE SCALE GENOMIC DNA]</scope>
    <source>
        <strain evidence="3">cv. AL8/78</strain>
    </source>
</reference>
<reference evidence="2" key="5">
    <citation type="journal article" date="2021" name="G3 (Bethesda)">
        <title>Aegilops tauschii genome assembly Aet v5.0 features greater sequence contiguity and improved annotation.</title>
        <authorList>
            <person name="Wang L."/>
            <person name="Zhu T."/>
            <person name="Rodriguez J.C."/>
            <person name="Deal K.R."/>
            <person name="Dubcovsky J."/>
            <person name="McGuire P.E."/>
            <person name="Lux T."/>
            <person name="Spannagl M."/>
            <person name="Mayer K.F.X."/>
            <person name="Baldrich P."/>
            <person name="Meyers B.C."/>
            <person name="Huo N."/>
            <person name="Gu Y.Q."/>
            <person name="Zhou H."/>
            <person name="Devos K.M."/>
            <person name="Bennetzen J.L."/>
            <person name="Unver T."/>
            <person name="Budak H."/>
            <person name="Gulick P.J."/>
            <person name="Galiba G."/>
            <person name="Kalapos B."/>
            <person name="Nelson D.R."/>
            <person name="Li P."/>
            <person name="You F.M."/>
            <person name="Luo M.C."/>
            <person name="Dvorak J."/>
        </authorList>
    </citation>
    <scope>NUCLEOTIDE SEQUENCE [LARGE SCALE GENOMIC DNA]</scope>
    <source>
        <strain evidence="2">cv. AL8/78</strain>
    </source>
</reference>
<feature type="region of interest" description="Disordered" evidence="1">
    <location>
        <begin position="23"/>
        <end position="61"/>
    </location>
</feature>
<evidence type="ECO:0000313" key="3">
    <source>
        <dbReference type="Proteomes" id="UP000015105"/>
    </source>
</evidence>
<feature type="region of interest" description="Disordered" evidence="1">
    <location>
        <begin position="84"/>
        <end position="157"/>
    </location>
</feature>
<name>A0A452ZVB3_AEGTS</name>